<dbReference type="PANTHER" id="PTHR12587:SF20">
    <property type="entry name" value="LIPRIN-ALPHA, ISOFORM E"/>
    <property type="match status" value="1"/>
</dbReference>
<feature type="region of interest" description="Disordered" evidence="2">
    <location>
        <begin position="48"/>
        <end position="103"/>
    </location>
</feature>
<dbReference type="InterPro" id="IPR029515">
    <property type="entry name" value="Liprin"/>
</dbReference>
<protein>
    <submittedName>
        <fullName evidence="7">GOLGA2L5 domain-containing protein</fullName>
    </submittedName>
</protein>
<gene>
    <name evidence="5" type="ORF">ECPE_LOCUS13148</name>
</gene>
<dbReference type="EMBL" id="UZAN01054424">
    <property type="protein sequence ID" value="VDP90420.1"/>
    <property type="molecule type" value="Genomic_DNA"/>
</dbReference>
<feature type="compositionally biased region" description="Polar residues" evidence="2">
    <location>
        <begin position="59"/>
        <end position="80"/>
    </location>
</feature>
<dbReference type="OrthoDB" id="6287952at2759"/>
<evidence type="ECO:0000313" key="5">
    <source>
        <dbReference type="EMBL" id="VDP90420.1"/>
    </source>
</evidence>
<dbReference type="PANTHER" id="PTHR12587">
    <property type="entry name" value="LAR INTERACTING PROTEIN LIP -RELATED PROTEIN"/>
    <property type="match status" value="1"/>
</dbReference>
<proteinExistence type="predicted"/>
<feature type="transmembrane region" description="Helical" evidence="3">
    <location>
        <begin position="6"/>
        <end position="27"/>
    </location>
</feature>
<keyword evidence="3" id="KW-0472">Membrane</keyword>
<evidence type="ECO:0000259" key="4">
    <source>
        <dbReference type="Pfam" id="PF25526"/>
    </source>
</evidence>
<reference evidence="5 6" key="2">
    <citation type="submission" date="2018-11" db="EMBL/GenBank/DDBJ databases">
        <authorList>
            <consortium name="Pathogen Informatics"/>
        </authorList>
    </citation>
    <scope>NUCLEOTIDE SEQUENCE [LARGE SCALE GENOMIC DNA]</scope>
    <source>
        <strain evidence="5 6">Egypt</strain>
    </source>
</reference>
<keyword evidence="1" id="KW-0677">Repeat</keyword>
<evidence type="ECO:0000256" key="1">
    <source>
        <dbReference type="ARBA" id="ARBA00022737"/>
    </source>
</evidence>
<name>A0A183B1R5_9TREM</name>
<keyword evidence="6" id="KW-1185">Reference proteome</keyword>
<dbReference type="WBParaSite" id="ECPE_0001318901-mRNA-1">
    <property type="protein sequence ID" value="ECPE_0001318901-mRNA-1"/>
    <property type="gene ID" value="ECPE_0001318901"/>
</dbReference>
<evidence type="ECO:0000313" key="6">
    <source>
        <dbReference type="Proteomes" id="UP000272942"/>
    </source>
</evidence>
<dbReference type="Pfam" id="PF25526">
    <property type="entry name" value="LIP-1"/>
    <property type="match status" value="1"/>
</dbReference>
<feature type="domain" description="Liprin-alpha CC2" evidence="4">
    <location>
        <begin position="99"/>
        <end position="198"/>
    </location>
</feature>
<evidence type="ECO:0000313" key="7">
    <source>
        <dbReference type="WBParaSite" id="ECPE_0001318901-mRNA-1"/>
    </source>
</evidence>
<dbReference type="AlphaFoldDB" id="A0A183B1R5"/>
<evidence type="ECO:0000256" key="3">
    <source>
        <dbReference type="SAM" id="Phobius"/>
    </source>
</evidence>
<reference evidence="7" key="1">
    <citation type="submission" date="2016-06" db="UniProtKB">
        <authorList>
            <consortium name="WormBaseParasite"/>
        </authorList>
    </citation>
    <scope>IDENTIFICATION</scope>
</reference>
<dbReference type="Proteomes" id="UP000272942">
    <property type="component" value="Unassembled WGS sequence"/>
</dbReference>
<dbReference type="InterPro" id="IPR057892">
    <property type="entry name" value="LIP-1_CC2"/>
</dbReference>
<sequence>MSDLDHLNWLPVSLISVSLPSFFLVGIQARDQANTLLTELESLKQQLNNARQEKHRTTVENGEPQSETQGSTATTVTTDLEASEADTSETAGKAVSNGNRDSALEELRSKLSQAEERIHEMEANMSETQAELQRARQRERLNEDHSSRLTATVDKLLLESNERLQTHLREKMASLEEKNQLNTELDRLRRVLETCQSERDRAVSDVERLRRQMLASTPTSSYQGKHRCCGLLLY</sequence>
<keyword evidence="3" id="KW-0812">Transmembrane</keyword>
<organism evidence="7">
    <name type="scientific">Echinostoma caproni</name>
    <dbReference type="NCBI Taxonomy" id="27848"/>
    <lineage>
        <taxon>Eukaryota</taxon>
        <taxon>Metazoa</taxon>
        <taxon>Spiralia</taxon>
        <taxon>Lophotrochozoa</taxon>
        <taxon>Platyhelminthes</taxon>
        <taxon>Trematoda</taxon>
        <taxon>Digenea</taxon>
        <taxon>Plagiorchiida</taxon>
        <taxon>Echinostomata</taxon>
        <taxon>Echinostomatoidea</taxon>
        <taxon>Echinostomatidae</taxon>
        <taxon>Echinostoma</taxon>
    </lineage>
</organism>
<evidence type="ECO:0000256" key="2">
    <source>
        <dbReference type="SAM" id="MobiDB-lite"/>
    </source>
</evidence>
<keyword evidence="3" id="KW-1133">Transmembrane helix</keyword>
<accession>A0A183B1R5</accession>
<dbReference type="GO" id="GO:0050808">
    <property type="term" value="P:synapse organization"/>
    <property type="evidence" value="ECO:0007669"/>
    <property type="project" value="TreeGrafter"/>
</dbReference>
<dbReference type="GO" id="GO:0048786">
    <property type="term" value="C:presynaptic active zone"/>
    <property type="evidence" value="ECO:0007669"/>
    <property type="project" value="TreeGrafter"/>
</dbReference>